<evidence type="ECO:0000256" key="14">
    <source>
        <dbReference type="SAM" id="MobiDB-lite"/>
    </source>
</evidence>
<dbReference type="GO" id="GO:0061709">
    <property type="term" value="P:reticulophagy"/>
    <property type="evidence" value="ECO:0007669"/>
    <property type="project" value="TreeGrafter"/>
</dbReference>
<evidence type="ECO:0000256" key="5">
    <source>
        <dbReference type="ARBA" id="ARBA00004653"/>
    </source>
</evidence>
<dbReference type="GO" id="GO:0061507">
    <property type="term" value="F:2',3'-cyclic GMP-AMP binding"/>
    <property type="evidence" value="ECO:0007669"/>
    <property type="project" value="TreeGrafter"/>
</dbReference>
<evidence type="ECO:0000256" key="7">
    <source>
        <dbReference type="ARBA" id="ARBA00018708"/>
    </source>
</evidence>
<dbReference type="KEGG" id="cvg:107082384"/>
<evidence type="ECO:0000256" key="13">
    <source>
        <dbReference type="ARBA" id="ARBA00024169"/>
    </source>
</evidence>
<dbReference type="GO" id="GO:1901224">
    <property type="term" value="P:positive regulation of non-canonical NF-kappaB signal transduction"/>
    <property type="evidence" value="ECO:0007669"/>
    <property type="project" value="Ensembl"/>
</dbReference>
<dbReference type="OMA" id="QYGQAGF"/>
<evidence type="ECO:0000256" key="6">
    <source>
        <dbReference type="ARBA" id="ARBA00009027"/>
    </source>
</evidence>
<feature type="transmembrane region" description="Helical" evidence="15">
    <location>
        <begin position="45"/>
        <end position="65"/>
    </location>
</feature>
<feature type="domain" description="STING transmembrane" evidence="17">
    <location>
        <begin position="44"/>
        <end position="155"/>
    </location>
</feature>
<dbReference type="OrthoDB" id="6053839at2759"/>
<dbReference type="GO" id="GO:0051607">
    <property type="term" value="P:defense response to virus"/>
    <property type="evidence" value="ECO:0007669"/>
    <property type="project" value="TreeGrafter"/>
</dbReference>
<dbReference type="Ensembl" id="ENSCVAT00000024612.1">
    <property type="protein sequence ID" value="ENSCVAP00000030576.1"/>
    <property type="gene ID" value="ENSCVAG00000019214.1"/>
</dbReference>
<comment type="catalytic activity">
    <reaction evidence="13">
        <text>H(+)(in) = H(+)(out)</text>
        <dbReference type="Rhea" id="RHEA:34979"/>
        <dbReference type="ChEBI" id="CHEBI:15378"/>
    </reaction>
</comment>
<dbReference type="GO" id="GO:0033116">
    <property type="term" value="C:endoplasmic reticulum-Golgi intermediate compartment membrane"/>
    <property type="evidence" value="ECO:0007669"/>
    <property type="project" value="UniProtKB-SubCell"/>
</dbReference>
<evidence type="ECO:0000256" key="8">
    <source>
        <dbReference type="ARBA" id="ARBA00022692"/>
    </source>
</evidence>
<dbReference type="GO" id="GO:0000045">
    <property type="term" value="P:autophagosome assembly"/>
    <property type="evidence" value="ECO:0007669"/>
    <property type="project" value="TreeGrafter"/>
</dbReference>
<evidence type="ECO:0000256" key="2">
    <source>
        <dbReference type="ARBA" id="ARBA00004477"/>
    </source>
</evidence>
<keyword evidence="19" id="KW-1185">Reference proteome</keyword>
<dbReference type="Pfam" id="PF23417">
    <property type="entry name" value="STING_TM"/>
    <property type="match status" value="1"/>
</dbReference>
<dbReference type="GeneTree" id="ENSGT00390000008582"/>
<dbReference type="STRING" id="28743.ENSCVAP00000030576"/>
<dbReference type="Pfam" id="PF15009">
    <property type="entry name" value="STING_LBD"/>
    <property type="match status" value="1"/>
</dbReference>
<keyword evidence="8 15" id="KW-0812">Transmembrane</keyword>
<feature type="transmembrane region" description="Helical" evidence="15">
    <location>
        <begin position="21"/>
        <end position="39"/>
    </location>
</feature>
<evidence type="ECO:0000259" key="16">
    <source>
        <dbReference type="Pfam" id="PF15009"/>
    </source>
</evidence>
<dbReference type="Gene3D" id="3.40.50.12100">
    <property type="entry name" value="Stimulator of interferon genes protein"/>
    <property type="match status" value="1"/>
</dbReference>
<dbReference type="GO" id="GO:0045087">
    <property type="term" value="P:innate immune response"/>
    <property type="evidence" value="ECO:0007669"/>
    <property type="project" value="Ensembl"/>
</dbReference>
<reference evidence="18" key="2">
    <citation type="submission" date="2025-09" db="UniProtKB">
        <authorList>
            <consortium name="Ensembl"/>
        </authorList>
    </citation>
    <scope>IDENTIFICATION</scope>
</reference>
<feature type="transmembrane region" description="Helical" evidence="15">
    <location>
        <begin position="86"/>
        <end position="109"/>
    </location>
</feature>
<evidence type="ECO:0000256" key="15">
    <source>
        <dbReference type="SAM" id="Phobius"/>
    </source>
</evidence>
<dbReference type="InterPro" id="IPR038623">
    <property type="entry name" value="STING_C_sf"/>
</dbReference>
<feature type="compositionally biased region" description="Polar residues" evidence="14">
    <location>
        <begin position="348"/>
        <end position="357"/>
    </location>
</feature>
<dbReference type="PANTHER" id="PTHR34339">
    <property type="entry name" value="STIMULATOR OF INTERFERON GENES PROTEIN"/>
    <property type="match status" value="1"/>
</dbReference>
<keyword evidence="12 15" id="KW-0472">Membrane</keyword>
<dbReference type="PANTHER" id="PTHR34339:SF1">
    <property type="entry name" value="STIMULATOR OF INTERFERON GENES PROTEIN"/>
    <property type="match status" value="1"/>
</dbReference>
<accession>A0A3Q2EE35</accession>
<dbReference type="GO" id="GO:0000139">
    <property type="term" value="C:Golgi membrane"/>
    <property type="evidence" value="ECO:0007669"/>
    <property type="project" value="UniProtKB-SubCell"/>
</dbReference>
<dbReference type="InterPro" id="IPR055432">
    <property type="entry name" value="STING_LBD"/>
</dbReference>
<dbReference type="GO" id="GO:0048471">
    <property type="term" value="C:perinuclear region of cytoplasm"/>
    <property type="evidence" value="ECO:0007669"/>
    <property type="project" value="UniProtKB-SubCell"/>
</dbReference>
<keyword evidence="10" id="KW-0256">Endoplasmic reticulum</keyword>
<comment type="subcellular location">
    <subcellularLocation>
        <location evidence="4">Cytoplasm</location>
        <location evidence="4">Perinuclear region</location>
    </subcellularLocation>
    <subcellularLocation>
        <location evidence="3">Cytoplasmic vesicle</location>
        <location evidence="3">Autophagosome membrane</location>
        <topology evidence="3">Multi-pass membrane protein</topology>
    </subcellularLocation>
    <subcellularLocation>
        <location evidence="2">Endoplasmic reticulum membrane</location>
        <topology evidence="2">Multi-pass membrane protein</topology>
    </subcellularLocation>
    <subcellularLocation>
        <location evidence="1">Endoplasmic reticulum-Golgi intermediate compartment membrane</location>
        <topology evidence="1">Multi-pass membrane protein</topology>
    </subcellularLocation>
    <subcellularLocation>
        <location evidence="5">Golgi apparatus membrane</location>
        <topology evidence="5">Multi-pass membrane protein</topology>
    </subcellularLocation>
</comment>
<feature type="region of interest" description="Disordered" evidence="14">
    <location>
        <begin position="348"/>
        <end position="395"/>
    </location>
</feature>
<dbReference type="InterPro" id="IPR055434">
    <property type="entry name" value="STING_TM"/>
</dbReference>
<evidence type="ECO:0000256" key="12">
    <source>
        <dbReference type="ARBA" id="ARBA00023136"/>
    </source>
</evidence>
<dbReference type="GO" id="GO:0016239">
    <property type="term" value="P:positive regulation of macroautophagy"/>
    <property type="evidence" value="ECO:0007669"/>
    <property type="project" value="Ensembl"/>
</dbReference>
<evidence type="ECO:0000256" key="10">
    <source>
        <dbReference type="ARBA" id="ARBA00022824"/>
    </source>
</evidence>
<name>A0A3Q2EE35_CYPVA</name>
<evidence type="ECO:0000256" key="9">
    <source>
        <dbReference type="ARBA" id="ARBA00022741"/>
    </source>
</evidence>
<keyword evidence="11 15" id="KW-1133">Transmembrane helix</keyword>
<evidence type="ECO:0000313" key="18">
    <source>
        <dbReference type="Ensembl" id="ENSCVAP00000030576.1"/>
    </source>
</evidence>
<dbReference type="CDD" id="cd22658">
    <property type="entry name" value="STING_C_metazoan-like"/>
    <property type="match status" value="1"/>
</dbReference>
<dbReference type="AlphaFoldDB" id="A0A3Q2EE35"/>
<dbReference type="GO" id="GO:0005789">
    <property type="term" value="C:endoplasmic reticulum membrane"/>
    <property type="evidence" value="ECO:0007669"/>
    <property type="project" value="UniProtKB-SubCell"/>
</dbReference>
<dbReference type="GO" id="GO:0032481">
    <property type="term" value="P:positive regulation of type I interferon production"/>
    <property type="evidence" value="ECO:0007669"/>
    <property type="project" value="InterPro"/>
</dbReference>
<dbReference type="RefSeq" id="XP_015226535.1">
    <property type="nucleotide sequence ID" value="XM_015371049.1"/>
</dbReference>
<evidence type="ECO:0000256" key="11">
    <source>
        <dbReference type="ARBA" id="ARBA00022989"/>
    </source>
</evidence>
<evidence type="ECO:0000259" key="17">
    <source>
        <dbReference type="Pfam" id="PF23417"/>
    </source>
</evidence>
<feature type="domain" description="STING ligand-binding" evidence="16">
    <location>
        <begin position="157"/>
        <end position="340"/>
    </location>
</feature>
<proteinExistence type="inferred from homology"/>
<evidence type="ECO:0000256" key="4">
    <source>
        <dbReference type="ARBA" id="ARBA00004556"/>
    </source>
</evidence>
<dbReference type="GO" id="GO:0002230">
    <property type="term" value="P:positive regulation of defense response to virus by host"/>
    <property type="evidence" value="ECO:0007669"/>
    <property type="project" value="Ensembl"/>
</dbReference>
<dbReference type="FunFam" id="3.40.50.12100:FF:000001">
    <property type="entry name" value="Stimulator of interferon genes protein"/>
    <property type="match status" value="1"/>
</dbReference>
<evidence type="ECO:0000313" key="19">
    <source>
        <dbReference type="Proteomes" id="UP000265020"/>
    </source>
</evidence>
<organism evidence="18 19">
    <name type="scientific">Cyprinodon variegatus</name>
    <name type="common">Sheepshead minnow</name>
    <dbReference type="NCBI Taxonomy" id="28743"/>
    <lineage>
        <taxon>Eukaryota</taxon>
        <taxon>Metazoa</taxon>
        <taxon>Chordata</taxon>
        <taxon>Craniata</taxon>
        <taxon>Vertebrata</taxon>
        <taxon>Euteleostomi</taxon>
        <taxon>Actinopterygii</taxon>
        <taxon>Neopterygii</taxon>
        <taxon>Teleostei</taxon>
        <taxon>Neoteleostei</taxon>
        <taxon>Acanthomorphata</taxon>
        <taxon>Ovalentaria</taxon>
        <taxon>Atherinomorphae</taxon>
        <taxon>Cyprinodontiformes</taxon>
        <taxon>Cyprinodontidae</taxon>
        <taxon>Cyprinodon</taxon>
    </lineage>
</organism>
<evidence type="ECO:0000256" key="1">
    <source>
        <dbReference type="ARBA" id="ARBA00004457"/>
    </source>
</evidence>
<dbReference type="CTD" id="340061"/>
<keyword evidence="9" id="KW-0547">Nucleotide-binding</keyword>
<comment type="similarity">
    <text evidence="6">Belongs to the STING family.</text>
</comment>
<sequence length="395" mass="44429">MLCLRDEAVLIPQPRGSLPKVCAGLLAAIATGVLLFTSPERIINLVALATLIVTLGPLLSGLCLLAEEVLHHSSTRYRGRSLLGHIMPACGLGGKTLLAAAMACLLLYATKHSLHHKDQHWELVVLVPVVYTLLKSLGVLGPSEVEVSVICEERKMNVAHGLAWSFYFGYLQLVLPSLEASIDSFRASHQGSFQSRGSQKLIVLIPINANISHKLEDEDSNIKFYDSLPNSQMDMAGIRGRVYKHSVYRVQDEHGKTHECPVEYATPLLTLYRMSQDRNAGFGEPERRQQVLLFYRTLQDILEQSLECRNRYRLILLNDEHEEDPHFLSKTILKHLEQQNKEEFCLSSAPQQETNKVAQMEDWHNPDPMSREPTLMISLERPQPLRGPVENSDIS</sequence>
<dbReference type="FunFam" id="1.20.5.5200:FF:000001">
    <property type="entry name" value="Stimulator of interferon genes protein"/>
    <property type="match status" value="1"/>
</dbReference>
<dbReference type="Gene3D" id="1.20.5.5200">
    <property type="match status" value="1"/>
</dbReference>
<protein>
    <recommendedName>
        <fullName evidence="7">Stimulator of interferon genes protein</fullName>
    </recommendedName>
</protein>
<dbReference type="InterPro" id="IPR047191">
    <property type="entry name" value="STING_C_chordates"/>
</dbReference>
<reference evidence="18" key="1">
    <citation type="submission" date="2025-08" db="UniProtKB">
        <authorList>
            <consortium name="Ensembl"/>
        </authorList>
    </citation>
    <scope>IDENTIFICATION</scope>
</reference>
<dbReference type="GO" id="GO:0002753">
    <property type="term" value="P:cytoplasmic pattern recognition receptor signaling pathway"/>
    <property type="evidence" value="ECO:0007669"/>
    <property type="project" value="Ensembl"/>
</dbReference>
<evidence type="ECO:0000256" key="3">
    <source>
        <dbReference type="ARBA" id="ARBA00004542"/>
    </source>
</evidence>
<dbReference type="Proteomes" id="UP000265020">
    <property type="component" value="Unassembled WGS sequence"/>
</dbReference>
<dbReference type="GeneID" id="107082384"/>
<dbReference type="GO" id="GO:0035438">
    <property type="term" value="F:cyclic-di-GMP binding"/>
    <property type="evidence" value="ECO:0007669"/>
    <property type="project" value="TreeGrafter"/>
</dbReference>
<dbReference type="InterPro" id="IPR029158">
    <property type="entry name" value="STING"/>
</dbReference>
<dbReference type="GO" id="GO:0000421">
    <property type="term" value="C:autophagosome membrane"/>
    <property type="evidence" value="ECO:0007669"/>
    <property type="project" value="UniProtKB-SubCell"/>
</dbReference>